<reference evidence="17 18" key="1">
    <citation type="submission" date="2016-02" db="EMBL/GenBank/DDBJ databases">
        <title>Comparative genomic and transcriptomic foundation for Pichia pastoris.</title>
        <authorList>
            <person name="Love K.R."/>
            <person name="Shah K.A."/>
            <person name="Whittaker C.A."/>
            <person name="Wu J."/>
            <person name="Bartlett M.C."/>
            <person name="Ma D."/>
            <person name="Leeson R.L."/>
            <person name="Priest M."/>
            <person name="Young S.K."/>
            <person name="Love J.C."/>
        </authorList>
    </citation>
    <scope>NUCLEOTIDE SEQUENCE [LARGE SCALE GENOMIC DNA]</scope>
    <source>
        <strain evidence="17 18">ATCC 28485</strain>
    </source>
</reference>
<evidence type="ECO:0000256" key="6">
    <source>
        <dbReference type="ARBA" id="ARBA00022833"/>
    </source>
</evidence>
<dbReference type="InterPro" id="IPR051007">
    <property type="entry name" value="creA/MIG_C2H2-ZnF"/>
</dbReference>
<dbReference type="InterPro" id="IPR013087">
    <property type="entry name" value="Znf_C2H2_type"/>
</dbReference>
<dbReference type="FunFam" id="3.30.160.60:FF:000089">
    <property type="entry name" value="DNA-binding protein creA"/>
    <property type="match status" value="1"/>
</dbReference>
<dbReference type="SUPFAM" id="SSF57667">
    <property type="entry name" value="beta-beta-alpha zinc fingers"/>
    <property type="match status" value="1"/>
</dbReference>
<evidence type="ECO:0000256" key="7">
    <source>
        <dbReference type="ARBA" id="ARBA00023015"/>
    </source>
</evidence>
<organism evidence="17 18">
    <name type="scientific">Komagataella pastoris</name>
    <name type="common">Yeast</name>
    <name type="synonym">Pichia pastoris</name>
    <dbReference type="NCBI Taxonomy" id="4922"/>
    <lineage>
        <taxon>Eukaryota</taxon>
        <taxon>Fungi</taxon>
        <taxon>Dikarya</taxon>
        <taxon>Ascomycota</taxon>
        <taxon>Saccharomycotina</taxon>
        <taxon>Pichiomycetes</taxon>
        <taxon>Pichiales</taxon>
        <taxon>Pichiaceae</taxon>
        <taxon>Komagataella</taxon>
    </lineage>
</organism>
<dbReference type="GO" id="GO:0000433">
    <property type="term" value="P:carbon catabolite repression of transcription from RNA polymerase II promoter by glucose"/>
    <property type="evidence" value="ECO:0007669"/>
    <property type="project" value="TreeGrafter"/>
</dbReference>
<dbReference type="Gene3D" id="3.30.160.60">
    <property type="entry name" value="Classic Zinc Finger"/>
    <property type="match status" value="2"/>
</dbReference>
<evidence type="ECO:0000256" key="9">
    <source>
        <dbReference type="ARBA" id="ARBA00023163"/>
    </source>
</evidence>
<dbReference type="FunFam" id="3.30.160.60:FF:000152">
    <property type="entry name" value="DNA-binding protein creA"/>
    <property type="match status" value="1"/>
</dbReference>
<dbReference type="AlphaFoldDB" id="A0A1B2JGB5"/>
<feature type="compositionally biased region" description="Low complexity" evidence="15">
    <location>
        <begin position="180"/>
        <end position="203"/>
    </location>
</feature>
<comment type="similarity">
    <text evidence="11">Belongs to the creA/MIG C2H2-type zinc-finger protein family.</text>
</comment>
<accession>A0A1B2JGB5</accession>
<dbReference type="InterPro" id="IPR036236">
    <property type="entry name" value="Znf_C2H2_sf"/>
</dbReference>
<dbReference type="Proteomes" id="UP000094565">
    <property type="component" value="Chromosome 3"/>
</dbReference>
<evidence type="ECO:0000256" key="8">
    <source>
        <dbReference type="ARBA" id="ARBA00023125"/>
    </source>
</evidence>
<feature type="region of interest" description="Disordered" evidence="15">
    <location>
        <begin position="180"/>
        <end position="253"/>
    </location>
</feature>
<feature type="compositionally biased region" description="Polar residues" evidence="15">
    <location>
        <begin position="215"/>
        <end position="234"/>
    </location>
</feature>
<evidence type="ECO:0000256" key="12">
    <source>
        <dbReference type="ARBA" id="ARBA00056233"/>
    </source>
</evidence>
<keyword evidence="5 14" id="KW-0863">Zinc-finger</keyword>
<evidence type="ECO:0000313" key="17">
    <source>
        <dbReference type="EMBL" id="ANZ77066.1"/>
    </source>
</evidence>
<dbReference type="OrthoDB" id="654211at2759"/>
<dbReference type="Pfam" id="PF00096">
    <property type="entry name" value="zf-C2H2"/>
    <property type="match status" value="2"/>
</dbReference>
<proteinExistence type="inferred from homology"/>
<dbReference type="EMBL" id="CP014586">
    <property type="protein sequence ID" value="ANZ77066.1"/>
    <property type="molecule type" value="Genomic_DNA"/>
</dbReference>
<evidence type="ECO:0000256" key="15">
    <source>
        <dbReference type="SAM" id="MobiDB-lite"/>
    </source>
</evidence>
<dbReference type="PROSITE" id="PS50157">
    <property type="entry name" value="ZINC_FINGER_C2H2_2"/>
    <property type="match status" value="2"/>
</dbReference>
<evidence type="ECO:0000256" key="13">
    <source>
        <dbReference type="ARBA" id="ARBA00068528"/>
    </source>
</evidence>
<feature type="region of interest" description="Disordered" evidence="15">
    <location>
        <begin position="296"/>
        <end position="329"/>
    </location>
</feature>
<keyword evidence="2" id="KW-0678">Repressor</keyword>
<evidence type="ECO:0000259" key="16">
    <source>
        <dbReference type="PROSITE" id="PS50157"/>
    </source>
</evidence>
<comment type="function">
    <text evidence="12">Involved in glucose repression of glucose metabolism genes.</text>
</comment>
<keyword evidence="4" id="KW-0677">Repeat</keyword>
<dbReference type="GO" id="GO:0005634">
    <property type="term" value="C:nucleus"/>
    <property type="evidence" value="ECO:0007669"/>
    <property type="project" value="UniProtKB-SubCell"/>
</dbReference>
<dbReference type="PROSITE" id="PS00028">
    <property type="entry name" value="ZINC_FINGER_C2H2_1"/>
    <property type="match status" value="2"/>
</dbReference>
<name>A0A1B2JGB5_PICPA</name>
<evidence type="ECO:0000256" key="1">
    <source>
        <dbReference type="ARBA" id="ARBA00004123"/>
    </source>
</evidence>
<evidence type="ECO:0000256" key="11">
    <source>
        <dbReference type="ARBA" id="ARBA00038023"/>
    </source>
</evidence>
<dbReference type="SMART" id="SM00355">
    <property type="entry name" value="ZnF_C2H2"/>
    <property type="match status" value="2"/>
</dbReference>
<keyword evidence="10" id="KW-0539">Nucleus</keyword>
<evidence type="ECO:0000256" key="4">
    <source>
        <dbReference type="ARBA" id="ARBA00022737"/>
    </source>
</evidence>
<comment type="subcellular location">
    <subcellularLocation>
        <location evidence="1">Nucleus</location>
    </subcellularLocation>
</comment>
<evidence type="ECO:0000256" key="3">
    <source>
        <dbReference type="ARBA" id="ARBA00022723"/>
    </source>
</evidence>
<dbReference type="GO" id="GO:0008270">
    <property type="term" value="F:zinc ion binding"/>
    <property type="evidence" value="ECO:0007669"/>
    <property type="project" value="UniProtKB-KW"/>
</dbReference>
<evidence type="ECO:0000256" key="2">
    <source>
        <dbReference type="ARBA" id="ARBA00022491"/>
    </source>
</evidence>
<protein>
    <recommendedName>
        <fullName evidence="13">Regulatory protein MIG1</fullName>
    </recommendedName>
</protein>
<keyword evidence="3" id="KW-0479">Metal-binding</keyword>
<dbReference type="GO" id="GO:0000978">
    <property type="term" value="F:RNA polymerase II cis-regulatory region sequence-specific DNA binding"/>
    <property type="evidence" value="ECO:0007669"/>
    <property type="project" value="TreeGrafter"/>
</dbReference>
<keyword evidence="8" id="KW-0238">DNA-binding</keyword>
<feature type="domain" description="C2H2-type" evidence="16">
    <location>
        <begin position="14"/>
        <end position="41"/>
    </location>
</feature>
<evidence type="ECO:0000256" key="10">
    <source>
        <dbReference type="ARBA" id="ARBA00023242"/>
    </source>
</evidence>
<feature type="compositionally biased region" description="Low complexity" evidence="15">
    <location>
        <begin position="235"/>
        <end position="247"/>
    </location>
</feature>
<keyword evidence="9" id="KW-0804">Transcription</keyword>
<keyword evidence="6" id="KW-0862">Zinc</keyword>
<dbReference type="GO" id="GO:0005737">
    <property type="term" value="C:cytoplasm"/>
    <property type="evidence" value="ECO:0007669"/>
    <property type="project" value="TreeGrafter"/>
</dbReference>
<feature type="region of interest" description="Disordered" evidence="15">
    <location>
        <begin position="70"/>
        <end position="96"/>
    </location>
</feature>
<evidence type="ECO:0000256" key="5">
    <source>
        <dbReference type="ARBA" id="ARBA00022771"/>
    </source>
</evidence>
<feature type="domain" description="C2H2-type" evidence="16">
    <location>
        <begin position="42"/>
        <end position="71"/>
    </location>
</feature>
<keyword evidence="18" id="KW-1185">Reference proteome</keyword>
<gene>
    <name evidence="17" type="ORF">ATY40_BA7504081</name>
</gene>
<evidence type="ECO:0000256" key="14">
    <source>
        <dbReference type="PROSITE-ProRule" id="PRU00042"/>
    </source>
</evidence>
<feature type="compositionally biased region" description="Polar residues" evidence="15">
    <location>
        <begin position="306"/>
        <end position="321"/>
    </location>
</feature>
<dbReference type="PANTHER" id="PTHR47428:SF1">
    <property type="entry name" value="REGULATORY PROTEIN MIG1-RELATED"/>
    <property type="match status" value="1"/>
</dbReference>
<keyword evidence="7" id="KW-0805">Transcription regulation</keyword>
<sequence length="454" mass="50528">MTTAPPTKPNDRPYQCPMCERAFHRLEHQTRHIRTHTGEKPHPCTFPGCPKKFSRSDELTRHLRIHTNPTVRKGRKKKRKDEEQAVELPPQNNEVHLVPMGNDQMGQPIYTQAVPVYWVPSGAANGEQGQYLMPPLFSLQPRQVMAGNSQTNLNGAVDAQQQQLQQQQLQQQQQPQQLQQQQQQQQQPQQQQPLQPQPQAQQQFGFAQDPRNLAPANQQQHRFSPPFSASSRTHSSNSLFSLNSNGSTPSGSYQQLNSLSLLHRITPIRTPSSNSLLTKSNNQSVTSIVTLSDQQQDFVSRKKSRPNSPTVPNSPTISNLVSPADTPLTTPLQSPTLKPSMPSNVQLPPIRSLLNLEELPSEPLQQPANVSADIKVKTMLNKSSSNVTLSKSFSSQDIRLGTKRKSDTNLSALDSTNAIRKPAVSPLAPLSVSSDRFTKRKNNFTIGNIMNSDS</sequence>
<evidence type="ECO:0000313" key="18">
    <source>
        <dbReference type="Proteomes" id="UP000094565"/>
    </source>
</evidence>
<dbReference type="PANTHER" id="PTHR47428">
    <property type="entry name" value="REGULATORY PROTEIN MIG1-RELATED"/>
    <property type="match status" value="1"/>
</dbReference>